<feature type="region of interest" description="Disordered" evidence="1">
    <location>
        <begin position="245"/>
        <end position="408"/>
    </location>
</feature>
<feature type="compositionally biased region" description="Low complexity" evidence="1">
    <location>
        <begin position="340"/>
        <end position="352"/>
    </location>
</feature>
<dbReference type="OrthoDB" id="69314at2759"/>
<evidence type="ECO:0000313" key="2">
    <source>
        <dbReference type="EMBL" id="GBG27861.1"/>
    </source>
</evidence>
<feature type="compositionally biased region" description="Polar residues" evidence="1">
    <location>
        <begin position="801"/>
        <end position="818"/>
    </location>
</feature>
<dbReference type="AlphaFoldDB" id="A0A2R5GHU3"/>
<evidence type="ECO:0000256" key="1">
    <source>
        <dbReference type="SAM" id="MobiDB-lite"/>
    </source>
</evidence>
<feature type="region of interest" description="Disordered" evidence="1">
    <location>
        <begin position="429"/>
        <end position="506"/>
    </location>
</feature>
<name>A0A2R5GHU3_9STRA</name>
<feature type="compositionally biased region" description="Polar residues" evidence="1">
    <location>
        <begin position="828"/>
        <end position="840"/>
    </location>
</feature>
<feature type="compositionally biased region" description="Low complexity" evidence="1">
    <location>
        <begin position="791"/>
        <end position="800"/>
    </location>
</feature>
<feature type="region of interest" description="Disordered" evidence="1">
    <location>
        <begin position="969"/>
        <end position="1006"/>
    </location>
</feature>
<gene>
    <name evidence="2" type="ORF">FCC1311_040842</name>
</gene>
<feature type="region of interest" description="Disordered" evidence="1">
    <location>
        <begin position="616"/>
        <end position="636"/>
    </location>
</feature>
<feature type="compositionally biased region" description="Basic and acidic residues" evidence="1">
    <location>
        <begin position="497"/>
        <end position="506"/>
    </location>
</feature>
<feature type="compositionally biased region" description="Polar residues" evidence="1">
    <location>
        <begin position="317"/>
        <end position="327"/>
    </location>
</feature>
<feature type="region of interest" description="Disordered" evidence="1">
    <location>
        <begin position="708"/>
        <end position="744"/>
    </location>
</feature>
<accession>A0A2R5GHU3</accession>
<dbReference type="Proteomes" id="UP000241890">
    <property type="component" value="Unassembled WGS sequence"/>
</dbReference>
<feature type="region of interest" description="Disordered" evidence="1">
    <location>
        <begin position="791"/>
        <end position="863"/>
    </location>
</feature>
<feature type="compositionally biased region" description="Low complexity" evidence="1">
    <location>
        <begin position="475"/>
        <end position="496"/>
    </location>
</feature>
<evidence type="ECO:0000313" key="3">
    <source>
        <dbReference type="Proteomes" id="UP000241890"/>
    </source>
</evidence>
<feature type="compositionally biased region" description="Basic and acidic residues" evidence="1">
    <location>
        <begin position="970"/>
        <end position="987"/>
    </location>
</feature>
<protein>
    <submittedName>
        <fullName evidence="2">Uncharacterized protein</fullName>
    </submittedName>
</protein>
<proteinExistence type="predicted"/>
<dbReference type="EMBL" id="BEYU01000036">
    <property type="protein sequence ID" value="GBG27861.1"/>
    <property type="molecule type" value="Genomic_DNA"/>
</dbReference>
<reference evidence="2 3" key="1">
    <citation type="submission" date="2017-12" db="EMBL/GenBank/DDBJ databases">
        <title>Sequencing, de novo assembly and annotation of complete genome of a new Thraustochytrid species, strain FCC1311.</title>
        <authorList>
            <person name="Sedici K."/>
            <person name="Godart F."/>
            <person name="Aiese Cigliano R."/>
            <person name="Sanseverino W."/>
            <person name="Barakat M."/>
            <person name="Ortet P."/>
            <person name="Marechal E."/>
            <person name="Cagnac O."/>
            <person name="Amato A."/>
        </authorList>
    </citation>
    <scope>NUCLEOTIDE SEQUENCE [LARGE SCALE GENOMIC DNA]</scope>
</reference>
<organism evidence="2 3">
    <name type="scientific">Hondaea fermentalgiana</name>
    <dbReference type="NCBI Taxonomy" id="2315210"/>
    <lineage>
        <taxon>Eukaryota</taxon>
        <taxon>Sar</taxon>
        <taxon>Stramenopiles</taxon>
        <taxon>Bigyra</taxon>
        <taxon>Labyrinthulomycetes</taxon>
        <taxon>Thraustochytrida</taxon>
        <taxon>Thraustochytriidae</taxon>
        <taxon>Hondaea</taxon>
    </lineage>
</organism>
<comment type="caution">
    <text evidence="2">The sequence shown here is derived from an EMBL/GenBank/DDBJ whole genome shotgun (WGS) entry which is preliminary data.</text>
</comment>
<feature type="compositionally biased region" description="Low complexity" evidence="1">
    <location>
        <begin position="443"/>
        <end position="453"/>
    </location>
</feature>
<feature type="compositionally biased region" description="Polar residues" evidence="1">
    <location>
        <begin position="626"/>
        <end position="635"/>
    </location>
</feature>
<feature type="compositionally biased region" description="Polar residues" evidence="1">
    <location>
        <begin position="356"/>
        <end position="365"/>
    </location>
</feature>
<dbReference type="InParanoid" id="A0A2R5GHU3"/>
<feature type="compositionally biased region" description="Basic and acidic residues" evidence="1">
    <location>
        <begin position="464"/>
        <end position="473"/>
    </location>
</feature>
<keyword evidence="3" id="KW-1185">Reference proteome</keyword>
<sequence length="1028" mass="114270">MEPKSALVTSAAVDALSANGVVRGTDAKHGNMSKDCEMLPRLEFHSNIQWAQAYQRNNKANGQKNLRCFPNHCQGLGHQRGFCGHSIVINFYYLPQSVQGQLYSFAHFCIADCELNSPAAAAAKGISRERFKAGDVLSIEQVRTKIRQADEPLLEYIEGLELQDRRIDADGSVRVNFEFNRNLKGWHYGFLGSKLTRNVYHNFRAYVLELIPGTQKRPEHYRVLAAVTSPKWKLFCRRRNRTGVLPPKMENGIATKLENSRQTRLPMNSPPLPTRRAKKRREVEPGRLTRHSAPQTSALLRHQRTVPLQARRYPSDAASSEGYSSGQGAPPHVSATRHISQQQRQPSQSQQRHAYGSSTYHSGTYQDRYLHGGVDDFDPPMLTKSQRTTQDSRMHAGQTRHSTAWAEPPAQAYGVKQYVRRLASQERLNVSGRSRFSKKRISSEPSDSHGPSSVTFAPSQHAVHPRDQQEHIMQRRQQQQQQQRERQQQQQQQKQQQQRERQQRERANDSCAWASCFAEPSMSRSQSIPQLEVYKVSSATNEADATSKQRAGSMNDPRQVCLYELLRMVNFSIKNAEPHASLSLRDHGDFQHFSATTLDLAQHWLAVPPAKASLPCAGPGLRSRSSHSGNDSPSRSPCDDYILNEVGFSKFLVDDGRFGARIVKFAREQPLEQRRHDPYGTVAFMLNILKAFQNVFLGHCAQPDPEFLASPQGVESPASRTGRGSSAHGGNPNKASRSLRDREEKTCDEIMGSLYPVMSTLSLRQGLDSLLEADRLSPRNHVNNQSHFSFSHMLSSSSSSGRPGTSDSTNTAPLSGSNAAHERDEPNATLTKSRPAQGRTTSHDVSADSNNASNSDHHDDVGAGTADLERFTQDLEVLASGDADDLTLRATKSWKTLSTAKLTHKLSQNFSSSLYGTRVSEHSLLHAASFLRPMHRNASIFSFSNLPSALNILSGDVLQSSAALGGIAGDDSKTATEKASQRADQGRHAHASRKQQTPESSMKELDDFLKKECGVQEVEEVDVPSLAV</sequence>